<keyword evidence="1" id="KW-1185">Reference proteome</keyword>
<evidence type="ECO:0000313" key="1">
    <source>
        <dbReference type="Proteomes" id="UP000046393"/>
    </source>
</evidence>
<accession>A0A0N5B1J8</accession>
<proteinExistence type="predicted"/>
<dbReference type="Proteomes" id="UP000046393">
    <property type="component" value="Unplaced"/>
</dbReference>
<dbReference type="WBParaSite" id="SMUV_0001116501-mRNA-1">
    <property type="protein sequence ID" value="SMUV_0001116501-mRNA-1"/>
    <property type="gene ID" value="SMUV_0001116501"/>
</dbReference>
<dbReference type="AlphaFoldDB" id="A0A0N5B1J8"/>
<sequence>MNNYPRRRSFAYADYSRNLSPIPLTSRCCLPTVVNSSNISNTKAASTTRTTCLSPGKTANYYCFQGRCSQPTITDCGTLTLRTKFHHSSVGSLLNELQHFSLNSSADGSYITTAVVNPSTISDLRQTLLNSAASESATSLSASTSAATSTTAINNTSNNTATTILSSSPVPLSTSAHRNYLKKPLHNQKYYNAIIPSNKVPPEKRIFHRSPKSDLYYRFQKQNESLYESSSPAEGKFKLFLLYCF</sequence>
<reference evidence="2" key="1">
    <citation type="submission" date="2017-02" db="UniProtKB">
        <authorList>
            <consortium name="WormBaseParasite"/>
        </authorList>
    </citation>
    <scope>IDENTIFICATION</scope>
</reference>
<protein>
    <submittedName>
        <fullName evidence="2">Uncharacterized protein</fullName>
    </submittedName>
</protein>
<evidence type="ECO:0000313" key="2">
    <source>
        <dbReference type="WBParaSite" id="SMUV_0001116501-mRNA-1"/>
    </source>
</evidence>
<name>A0A0N5B1J8_9BILA</name>
<organism evidence="1 2">
    <name type="scientific">Syphacia muris</name>
    <dbReference type="NCBI Taxonomy" id="451379"/>
    <lineage>
        <taxon>Eukaryota</taxon>
        <taxon>Metazoa</taxon>
        <taxon>Ecdysozoa</taxon>
        <taxon>Nematoda</taxon>
        <taxon>Chromadorea</taxon>
        <taxon>Rhabditida</taxon>
        <taxon>Spirurina</taxon>
        <taxon>Oxyuridomorpha</taxon>
        <taxon>Oxyuroidea</taxon>
        <taxon>Oxyuridae</taxon>
        <taxon>Syphacia</taxon>
    </lineage>
</organism>